<dbReference type="Proteomes" id="UP000185608">
    <property type="component" value="Chromosome"/>
</dbReference>
<gene>
    <name evidence="3" type="ORF">HTSR_0919</name>
</gene>
<dbReference type="AlphaFoldDB" id="A0A1D8S433"/>
<dbReference type="InterPro" id="IPR018638">
    <property type="entry name" value="DUF2061_membrane"/>
</dbReference>
<name>A0A1D8S433_9EURY</name>
<organism evidence="3 4">
    <name type="scientific">Halodesulfurarchaeum formicicum</name>
    <dbReference type="NCBI Taxonomy" id="1873524"/>
    <lineage>
        <taxon>Archaea</taxon>
        <taxon>Methanobacteriati</taxon>
        <taxon>Methanobacteriota</taxon>
        <taxon>Stenosarchaea group</taxon>
        <taxon>Halobacteria</taxon>
        <taxon>Halobacteriales</taxon>
        <taxon>Halobacteriaceae</taxon>
        <taxon>Halodesulfurarchaeum</taxon>
    </lineage>
</organism>
<feature type="domain" description="DUF2061" evidence="2">
    <location>
        <begin position="23"/>
        <end position="74"/>
    </location>
</feature>
<dbReference type="RefSeq" id="WP_070364821.1">
    <property type="nucleotide sequence ID" value="NZ_CP016070.1"/>
</dbReference>
<evidence type="ECO:0000256" key="1">
    <source>
        <dbReference type="SAM" id="Phobius"/>
    </source>
</evidence>
<dbReference type="GeneID" id="29828918"/>
<evidence type="ECO:0000313" key="4">
    <source>
        <dbReference type="Proteomes" id="UP000185608"/>
    </source>
</evidence>
<accession>A0A1D8S433</accession>
<protein>
    <recommendedName>
        <fullName evidence="2">DUF2061 domain-containing protein</fullName>
    </recommendedName>
</protein>
<dbReference type="EMBL" id="CP016070">
    <property type="protein sequence ID" value="AOW80104.1"/>
    <property type="molecule type" value="Genomic_DNA"/>
</dbReference>
<reference evidence="3 4" key="1">
    <citation type="submission" date="2016-06" db="EMBL/GenBank/DDBJ databases">
        <title>Discovery of anaerobic lithoheterotrophic haloarchaeon capable of sulfur respiration by hydrogen and formate.</title>
        <authorList>
            <person name="Sorokin D.Y."/>
            <person name="Kublanov I.V."/>
            <person name="Roman P."/>
            <person name="Sinninghe Damste J.S."/>
            <person name="Golyshin P.N."/>
            <person name="Rojo D."/>
            <person name="Ciordia S."/>
            <person name="Mena Md.C."/>
            <person name="Ferrer M."/>
            <person name="Smedile F."/>
            <person name="Messina E."/>
            <person name="La Cono V."/>
            <person name="Yakimov M.M."/>
        </authorList>
    </citation>
    <scope>NUCLEOTIDE SEQUENCE [LARGE SCALE GENOMIC DNA]</scope>
    <source>
        <strain evidence="3 4">HTSR1</strain>
    </source>
</reference>
<evidence type="ECO:0000313" key="3">
    <source>
        <dbReference type="EMBL" id="AOW80104.1"/>
    </source>
</evidence>
<sequence length="84" mass="9654">MGEGSWLPDVEYNGPQHRWWESLAKALVYRFFMIVLTILVAYAVTTDTTASLQIGVVTNLLKTGTYYAYERLWDRFRFGGLIDG</sequence>
<dbReference type="KEGG" id="halh:HTSR_0919"/>
<keyword evidence="1" id="KW-0472">Membrane</keyword>
<proteinExistence type="predicted"/>
<dbReference type="STRING" id="1873524.HSR6_0933"/>
<keyword evidence="1" id="KW-1133">Transmembrane helix</keyword>
<feature type="transmembrane region" description="Helical" evidence="1">
    <location>
        <begin position="27"/>
        <end position="44"/>
    </location>
</feature>
<dbReference type="Pfam" id="PF09834">
    <property type="entry name" value="DUF2061"/>
    <property type="match status" value="1"/>
</dbReference>
<evidence type="ECO:0000259" key="2">
    <source>
        <dbReference type="Pfam" id="PF09834"/>
    </source>
</evidence>
<keyword evidence="1" id="KW-0812">Transmembrane</keyword>